<dbReference type="Gene3D" id="2.60.40.10">
    <property type="entry name" value="Immunoglobulins"/>
    <property type="match status" value="1"/>
</dbReference>
<dbReference type="Pfam" id="PF17389">
    <property type="entry name" value="Bac_rhamnosid6H"/>
    <property type="match status" value="1"/>
</dbReference>
<accession>A0AA41QB74</accession>
<feature type="domain" description="Alpha-L-rhamnosidase six-hairpin glycosidase" evidence="6">
    <location>
        <begin position="425"/>
        <end position="772"/>
    </location>
</feature>
<dbReference type="Gene3D" id="1.50.10.10">
    <property type="match status" value="1"/>
</dbReference>
<organism evidence="8 9">
    <name type="scientific">Yinghuangia soli</name>
    <dbReference type="NCBI Taxonomy" id="2908204"/>
    <lineage>
        <taxon>Bacteria</taxon>
        <taxon>Bacillati</taxon>
        <taxon>Actinomycetota</taxon>
        <taxon>Actinomycetes</taxon>
        <taxon>Kitasatosporales</taxon>
        <taxon>Streptomycetaceae</taxon>
        <taxon>Yinghuangia</taxon>
    </lineage>
</organism>
<dbReference type="GO" id="GO:0005975">
    <property type="term" value="P:carbohydrate metabolic process"/>
    <property type="evidence" value="ECO:0007669"/>
    <property type="project" value="InterPro"/>
</dbReference>
<evidence type="ECO:0000259" key="6">
    <source>
        <dbReference type="Pfam" id="PF17389"/>
    </source>
</evidence>
<evidence type="ECO:0000259" key="5">
    <source>
        <dbReference type="Pfam" id="PF08531"/>
    </source>
</evidence>
<feature type="domain" description="Alpha-L-rhamnosidase C-terminal" evidence="7">
    <location>
        <begin position="774"/>
        <end position="841"/>
    </location>
</feature>
<dbReference type="SUPFAM" id="SSF48208">
    <property type="entry name" value="Six-hairpin glycosidases"/>
    <property type="match status" value="1"/>
</dbReference>
<dbReference type="RefSeq" id="WP_235058346.1">
    <property type="nucleotide sequence ID" value="NZ_JAKFHA010000052.1"/>
</dbReference>
<dbReference type="Pfam" id="PF05592">
    <property type="entry name" value="Bac_rhamnosid"/>
    <property type="match status" value="1"/>
</dbReference>
<dbReference type="Pfam" id="PF25788">
    <property type="entry name" value="Ig_Rha78A_N"/>
    <property type="match status" value="1"/>
</dbReference>
<gene>
    <name evidence="8" type="ORF">LZ495_41050</name>
</gene>
<dbReference type="InterPro" id="IPR008928">
    <property type="entry name" value="6-hairpin_glycosidase_sf"/>
</dbReference>
<dbReference type="InterPro" id="IPR035398">
    <property type="entry name" value="Bac_rhamnosid_C"/>
</dbReference>
<dbReference type="EMBL" id="JAKFHA010000052">
    <property type="protein sequence ID" value="MCF2533577.1"/>
    <property type="molecule type" value="Genomic_DNA"/>
</dbReference>
<dbReference type="AlphaFoldDB" id="A0AA41QB74"/>
<evidence type="ECO:0000313" key="8">
    <source>
        <dbReference type="EMBL" id="MCF2533577.1"/>
    </source>
</evidence>
<dbReference type="Proteomes" id="UP001165378">
    <property type="component" value="Unassembled WGS sequence"/>
</dbReference>
<name>A0AA41QB74_9ACTN</name>
<dbReference type="InterPro" id="IPR013737">
    <property type="entry name" value="Bac_rhamnosid_N"/>
</dbReference>
<evidence type="ECO:0000259" key="7">
    <source>
        <dbReference type="Pfam" id="PF17390"/>
    </source>
</evidence>
<dbReference type="InterPro" id="IPR012341">
    <property type="entry name" value="6hp_glycosidase-like_sf"/>
</dbReference>
<evidence type="ECO:0000259" key="4">
    <source>
        <dbReference type="Pfam" id="PF05592"/>
    </source>
</evidence>
<evidence type="ECO:0000256" key="3">
    <source>
        <dbReference type="ARBA" id="ARBA00022801"/>
    </source>
</evidence>
<feature type="domain" description="Bacterial alpha-L-rhamnosidase N-terminal" evidence="5">
    <location>
        <begin position="152"/>
        <end position="290"/>
    </location>
</feature>
<comment type="catalytic activity">
    <reaction evidence="1">
        <text>Hydrolysis of terminal non-reducing alpha-L-rhamnose residues in alpha-L-rhamnosides.</text>
        <dbReference type="EC" id="3.2.1.40"/>
    </reaction>
</comment>
<dbReference type="Pfam" id="PF17390">
    <property type="entry name" value="Bac_rhamnosid_C"/>
    <property type="match status" value="1"/>
</dbReference>
<dbReference type="PIRSF" id="PIRSF010631">
    <property type="entry name" value="A-rhamnsds"/>
    <property type="match status" value="1"/>
</dbReference>
<keyword evidence="3 8" id="KW-0378">Hydrolase</keyword>
<keyword evidence="9" id="KW-1185">Reference proteome</keyword>
<dbReference type="Gene3D" id="2.60.420.10">
    <property type="entry name" value="Maltose phosphorylase, domain 3"/>
    <property type="match status" value="1"/>
</dbReference>
<dbReference type="PANTHER" id="PTHR33307:SF6">
    <property type="entry name" value="ALPHA-RHAMNOSIDASE (EUROFUNG)-RELATED"/>
    <property type="match status" value="1"/>
</dbReference>
<dbReference type="GO" id="GO:0030596">
    <property type="term" value="F:alpha-L-rhamnosidase activity"/>
    <property type="evidence" value="ECO:0007669"/>
    <property type="project" value="UniProtKB-EC"/>
</dbReference>
<dbReference type="InterPro" id="IPR016007">
    <property type="entry name" value="Alpha_rhamnosid"/>
</dbReference>
<proteinExistence type="predicted"/>
<dbReference type="EC" id="3.2.1.40" evidence="2"/>
<sequence length="938" mass="101667">MSESPAATLAVAPVKFEHLSDGLGIGHARPRLSWITTTVTPDWRQHAYELQLMAADGAPGESVAVQSDASVLVPWPFAGLASRESVGVRVRVAGSDAPSGWSPWSEAAWAETGLLAEGDWTARFITPDWDDDTTRDNPCPVLRRRFDIRTPVRSARLYASALGVYEAELNGKKVSDTVLAPGWTPYGKRLKYQTYDVTDLLAVGSNELTATLADGWYRGRLGFEGKRALYGERLALLAQLEVTYDDGTVLVVDTSDGTGWQAAPGPVLRASLYDGETCDARITPDSWHGVRTEPYDLALLTAPTGPPVRPTEELAPITVTASPSGKTILDFGQNLVGWMRITVDGDAGREVVLRHAEVLQDGELALEPLRTAEATDRYILRGGGPETWEPRFSFHGFRYAEIAGWPGDVDPDAVRAVVVHSDMTRTGSFSCSEHLVNRLHENAVWSMRGNFLDVPTDCPQRDERLGWTGDIQAFAPTACQLYDSAGFLTSWLQDLALEQGDDGTVPFIVPKAAASGSDLPTAAWGDAATIVPWTLYLRYGDAGVLDAQFDSMRAWVDKVAELAGPDLLWNSGFQFGDWLDPSAPPEQPQAGKTPPDVVATAYFARSAQIVADAATVLGRDKEALHYSDLAARVRTAFQDEYTTANGRVIPDAQTAYALALEFDLLPHPEQRARAADRLAALLRENGYRIGTGFVGTPLMCDALADHGHLDAAYRLLLQQECPSWLYPITQGATTIWERWDSLRPDGTLNPSGMTSFNHYALGAVVAWLYRTVAGLDAAEPGYRRLRIAPRPGGGLGHARADLHTPYGPASVSWHRDDDTLTIDAQVPPNTTAEVELPYGGTPFTVGSGQHTWTTAVPSETTRAPLTADTPMSEMLDHPEAMAVLRETLARHWPEAAAHMDTESTGSAGYAEVSPRQLAAFFAGGDAWLAELEGLLAAL</sequence>
<dbReference type="InterPro" id="IPR008902">
    <property type="entry name" value="Rhamnosid_concanavalin"/>
</dbReference>
<evidence type="ECO:0000313" key="9">
    <source>
        <dbReference type="Proteomes" id="UP001165378"/>
    </source>
</evidence>
<reference evidence="8" key="1">
    <citation type="submission" date="2022-01" db="EMBL/GenBank/DDBJ databases">
        <title>Genome-Based Taxonomic Classification of the Phylum Actinobacteria.</title>
        <authorList>
            <person name="Gao Y."/>
        </authorList>
    </citation>
    <scope>NUCLEOTIDE SEQUENCE</scope>
    <source>
        <strain evidence="8">KLBMP 8922</strain>
    </source>
</reference>
<dbReference type="Pfam" id="PF08531">
    <property type="entry name" value="Bac_rhamnosid_N"/>
    <property type="match status" value="1"/>
</dbReference>
<dbReference type="InterPro" id="IPR013783">
    <property type="entry name" value="Ig-like_fold"/>
</dbReference>
<feature type="domain" description="Alpha-L-rhamnosidase concanavalin-like" evidence="4">
    <location>
        <begin position="322"/>
        <end position="420"/>
    </location>
</feature>
<evidence type="ECO:0000256" key="1">
    <source>
        <dbReference type="ARBA" id="ARBA00001445"/>
    </source>
</evidence>
<dbReference type="InterPro" id="IPR035396">
    <property type="entry name" value="Bac_rhamnosid6H"/>
</dbReference>
<protein>
    <recommendedName>
        <fullName evidence="2">alpha-L-rhamnosidase</fullName>
        <ecNumber evidence="2">3.2.1.40</ecNumber>
    </recommendedName>
</protein>
<evidence type="ECO:0000256" key="2">
    <source>
        <dbReference type="ARBA" id="ARBA00012652"/>
    </source>
</evidence>
<dbReference type="PANTHER" id="PTHR33307">
    <property type="entry name" value="ALPHA-RHAMNOSIDASE (EUROFUNG)"/>
    <property type="match status" value="1"/>
</dbReference>
<dbReference type="Gene3D" id="2.60.120.260">
    <property type="entry name" value="Galactose-binding domain-like"/>
    <property type="match status" value="2"/>
</dbReference>
<comment type="caution">
    <text evidence="8">The sequence shown here is derived from an EMBL/GenBank/DDBJ whole genome shotgun (WGS) entry which is preliminary data.</text>
</comment>